<feature type="compositionally biased region" description="Acidic residues" evidence="2">
    <location>
        <begin position="648"/>
        <end position="661"/>
    </location>
</feature>
<keyword evidence="4" id="KW-1185">Reference proteome</keyword>
<proteinExistence type="predicted"/>
<dbReference type="AlphaFoldDB" id="A0AAV0Z7T0"/>
<keyword evidence="1" id="KW-0677">Repeat</keyword>
<dbReference type="GO" id="GO:0009793">
    <property type="term" value="P:embryo development ending in seed dormancy"/>
    <property type="evidence" value="ECO:0007669"/>
    <property type="project" value="EnsemblPlants"/>
</dbReference>
<reference evidence="3 4" key="1">
    <citation type="submission" date="2023-01" db="EMBL/GenBank/DDBJ databases">
        <authorList>
            <person name="Kreplak J."/>
        </authorList>
    </citation>
    <scope>NUCLEOTIDE SEQUENCE [LARGE SCALE GENOMIC DNA]</scope>
</reference>
<feature type="compositionally biased region" description="Acidic residues" evidence="2">
    <location>
        <begin position="34"/>
        <end position="43"/>
    </location>
</feature>
<feature type="region of interest" description="Disordered" evidence="2">
    <location>
        <begin position="1"/>
        <end position="43"/>
    </location>
</feature>
<organism evidence="3 4">
    <name type="scientific">Vicia faba</name>
    <name type="common">Broad bean</name>
    <name type="synonym">Faba vulgaris</name>
    <dbReference type="NCBI Taxonomy" id="3906"/>
    <lineage>
        <taxon>Eukaryota</taxon>
        <taxon>Viridiplantae</taxon>
        <taxon>Streptophyta</taxon>
        <taxon>Embryophyta</taxon>
        <taxon>Tracheophyta</taxon>
        <taxon>Spermatophyta</taxon>
        <taxon>Magnoliopsida</taxon>
        <taxon>eudicotyledons</taxon>
        <taxon>Gunneridae</taxon>
        <taxon>Pentapetalae</taxon>
        <taxon>rosids</taxon>
        <taxon>fabids</taxon>
        <taxon>Fabales</taxon>
        <taxon>Fabaceae</taxon>
        <taxon>Papilionoideae</taxon>
        <taxon>50 kb inversion clade</taxon>
        <taxon>NPAAA clade</taxon>
        <taxon>Hologalegina</taxon>
        <taxon>IRL clade</taxon>
        <taxon>Fabeae</taxon>
        <taxon>Vicia</taxon>
    </lineage>
</organism>
<dbReference type="GO" id="GO:0009658">
    <property type="term" value="P:chloroplast organization"/>
    <property type="evidence" value="ECO:0007669"/>
    <property type="project" value="EnsemblPlants"/>
</dbReference>
<name>A0AAV0Z7T0_VICFA</name>
<evidence type="ECO:0000313" key="4">
    <source>
        <dbReference type="Proteomes" id="UP001157006"/>
    </source>
</evidence>
<dbReference type="SMART" id="SM00698">
    <property type="entry name" value="MORN"/>
    <property type="match status" value="3"/>
</dbReference>
<dbReference type="GO" id="GO:0045037">
    <property type="term" value="P:protein import into chloroplast stroma"/>
    <property type="evidence" value="ECO:0007669"/>
    <property type="project" value="EnsemblPlants"/>
</dbReference>
<protein>
    <recommendedName>
        <fullName evidence="5">Protein TIC 100</fullName>
    </recommendedName>
</protein>
<sequence length="843" mass="96534">MFIIRRFQKAPPPPPTTEDPNTTTSDTDSSSSSSDEDSGPYDEAEIEAYLNAFRIENAEEPVPDSELDPDANYKDTMEALQSPAAKKLLEKNARQAVDPFNPFDFPPDNEDWSEEDLRELWDYGNNSIAGSGWDPKLTTPEEWHYVKGQLAKGKDLPVAPFYLPYRKPIPPIPNNNASIKRPEDVIEELDRIEEFLKWVSYIFEDGTTYEGTVWDDVAQGKGVYSTQDGLVRYEGEWVRNDPEGHGVVEVDIPVIEPVPGSKLEVNMRAEGKIIKRDFMSPEEREWLDKDIEDSYRLANGRYEVPYYEKKAWVEEFGKKPEKGRYRYAGQWKHGRMHGCGIYEFNERIIYGRFYFGEILDDDEGCDDETSALHAGIAEVAAAKARMFVNKPDGMVREKRGPYNDPQHAYLYEGEDVWMAPGFINQFYEVPDYWKTYAHEVDQEREGWLNSFYRSPLRIPMPAELEYWWSKEENHELPEFILINNEPEPDPEDPSNKIYTEDPLILHTPTGNIINYVEDEKHGIRMFWQPPLKRDEEVDPEKATFLPLGFDEFFGIEKEEKKLKSSTPWFEKVGKWAEAQMKISEVKKEANEKQLELIEAEICLEEAIEDMEELFRRREKEERKKSELGLPDEDDTVSVAKQDGKARVDEEEEDDEDDEDDIAPSSFGSIEPEQKTDQQKEKPGKSPFSTSSLAFASSSLISAVPSKLQQSFTFWNKVGSKPGLIPPAQRTDRTSDVKTVSSVSFPPATGQKGRLKATGKTQEKAEARSYLGGKFLEVSSMSQTRSCYMASASSKSISKEQRRSGDVWLHSAPERDLDSVLSLNSISSMNNFHPNTQRDTSFQI</sequence>
<accession>A0AAV0Z7T0</accession>
<dbReference type="GO" id="GO:0009706">
    <property type="term" value="C:chloroplast inner membrane"/>
    <property type="evidence" value="ECO:0007669"/>
    <property type="project" value="EnsemblPlants"/>
</dbReference>
<evidence type="ECO:0000256" key="2">
    <source>
        <dbReference type="SAM" id="MobiDB-lite"/>
    </source>
</evidence>
<gene>
    <name evidence="3" type="ORF">VFH_I064880</name>
</gene>
<feature type="compositionally biased region" description="Basic and acidic residues" evidence="2">
    <location>
        <begin position="671"/>
        <end position="683"/>
    </location>
</feature>
<feature type="compositionally biased region" description="Low complexity" evidence="2">
    <location>
        <begin position="18"/>
        <end position="33"/>
    </location>
</feature>
<dbReference type="Gene3D" id="2.20.110.10">
    <property type="entry name" value="Histone H3 K4-specific methyltransferase SET7/9 N-terminal domain"/>
    <property type="match status" value="1"/>
</dbReference>
<dbReference type="PANTHER" id="PTHR43215">
    <property type="entry name" value="RADIAL SPOKE HEAD 1 HOMOLOG"/>
    <property type="match status" value="1"/>
</dbReference>
<dbReference type="GO" id="GO:0008320">
    <property type="term" value="F:protein transmembrane transporter activity"/>
    <property type="evidence" value="ECO:0007669"/>
    <property type="project" value="EnsemblPlants"/>
</dbReference>
<dbReference type="Proteomes" id="UP001157006">
    <property type="component" value="Chromosome 1S"/>
</dbReference>
<feature type="region of interest" description="Disordered" evidence="2">
    <location>
        <begin position="620"/>
        <end position="690"/>
    </location>
</feature>
<dbReference type="EMBL" id="OX451735">
    <property type="protein sequence ID" value="CAI8592914.1"/>
    <property type="molecule type" value="Genomic_DNA"/>
</dbReference>
<dbReference type="PANTHER" id="PTHR43215:SF13">
    <property type="entry name" value="PROTEIN TIC 100"/>
    <property type="match status" value="1"/>
</dbReference>
<dbReference type="InterPro" id="IPR003409">
    <property type="entry name" value="MORN"/>
</dbReference>
<evidence type="ECO:0000313" key="3">
    <source>
        <dbReference type="EMBL" id="CAI8592914.1"/>
    </source>
</evidence>
<feature type="region of interest" description="Disordered" evidence="2">
    <location>
        <begin position="718"/>
        <end position="765"/>
    </location>
</feature>
<evidence type="ECO:0008006" key="5">
    <source>
        <dbReference type="Google" id="ProtNLM"/>
    </source>
</evidence>
<evidence type="ECO:0000256" key="1">
    <source>
        <dbReference type="ARBA" id="ARBA00022737"/>
    </source>
</evidence>
<dbReference type="SUPFAM" id="SSF82185">
    <property type="entry name" value="Histone H3 K4-specific methyltransferase SET7/9 N-terminal domain"/>
    <property type="match status" value="1"/>
</dbReference>
<dbReference type="Pfam" id="PF02493">
    <property type="entry name" value="MORN"/>
    <property type="match status" value="3"/>
</dbReference>